<dbReference type="EMBL" id="JAPDPI010000074">
    <property type="protein sequence ID" value="MCW3807969.1"/>
    <property type="molecule type" value="Genomic_DNA"/>
</dbReference>
<protein>
    <submittedName>
        <fullName evidence="1">Uncharacterized protein</fullName>
    </submittedName>
</protein>
<dbReference type="Proteomes" id="UP001207408">
    <property type="component" value="Unassembled WGS sequence"/>
</dbReference>
<accession>A0AAE3SM02</accession>
<proteinExistence type="predicted"/>
<dbReference type="AlphaFoldDB" id="A0AAE3SM02"/>
<evidence type="ECO:0000313" key="1">
    <source>
        <dbReference type="EMBL" id="MCW3807969.1"/>
    </source>
</evidence>
<keyword evidence="2" id="KW-1185">Reference proteome</keyword>
<evidence type="ECO:0000313" key="2">
    <source>
        <dbReference type="Proteomes" id="UP001207408"/>
    </source>
</evidence>
<sequence length="127" mass="14643">MKNLGSNRKESFVFVLVTFMLVLTMNSFANGFELMEPKSVSIVSPSNFDFLVNYDVNEYVESELKVEEWMFDVAAFVGENEEELGMEGWMTDVNAFLPFEECDLVLESWMMDVESFFSNDNQPLALK</sequence>
<organism evidence="1 2">
    <name type="scientific">Plebeiibacterium marinum</name>
    <dbReference type="NCBI Taxonomy" id="2992111"/>
    <lineage>
        <taxon>Bacteria</taxon>
        <taxon>Pseudomonadati</taxon>
        <taxon>Bacteroidota</taxon>
        <taxon>Bacteroidia</taxon>
        <taxon>Marinilabiliales</taxon>
        <taxon>Marinilabiliaceae</taxon>
        <taxon>Plebeiibacterium</taxon>
    </lineage>
</organism>
<dbReference type="RefSeq" id="WP_301202479.1">
    <property type="nucleotide sequence ID" value="NZ_JAPDPI010000074.1"/>
</dbReference>
<reference evidence="1" key="1">
    <citation type="submission" date="2022-10" db="EMBL/GenBank/DDBJ databases">
        <authorList>
            <person name="Yu W.X."/>
        </authorList>
    </citation>
    <scope>NUCLEOTIDE SEQUENCE</scope>
    <source>
        <strain evidence="1">D04</strain>
    </source>
</reference>
<gene>
    <name evidence="1" type="ORF">OM074_20265</name>
</gene>
<comment type="caution">
    <text evidence="1">The sequence shown here is derived from an EMBL/GenBank/DDBJ whole genome shotgun (WGS) entry which is preliminary data.</text>
</comment>
<name>A0AAE3SM02_9BACT</name>